<dbReference type="SUPFAM" id="SSF88697">
    <property type="entry name" value="PUA domain-like"/>
    <property type="match status" value="1"/>
</dbReference>
<keyword evidence="3 5" id="KW-0949">S-adenosyl-L-methionine</keyword>
<dbReference type="Pfam" id="PF01189">
    <property type="entry name" value="Methyltr_RsmB-F"/>
    <property type="match status" value="1"/>
</dbReference>
<keyword evidence="1 5" id="KW-0489">Methyltransferase</keyword>
<dbReference type="PANTHER" id="PTHR22807:SF34">
    <property type="entry name" value="TRNA (CYTOSINE(72)-C(5))-METHYLTRANSFERASE NSUN6"/>
    <property type="match status" value="1"/>
</dbReference>
<dbReference type="InterPro" id="IPR029063">
    <property type="entry name" value="SAM-dependent_MTases_sf"/>
</dbReference>
<keyword evidence="7" id="KW-1185">Reference proteome</keyword>
<dbReference type="InterPro" id="IPR023267">
    <property type="entry name" value="RCMT"/>
</dbReference>
<feature type="binding site" evidence="5">
    <location>
        <position position="290"/>
    </location>
    <ligand>
        <name>S-adenosyl-L-methionine</name>
        <dbReference type="ChEBI" id="CHEBI:59789"/>
    </ligand>
</feature>
<dbReference type="PROSITE" id="PS50890">
    <property type="entry name" value="PUA"/>
    <property type="match status" value="1"/>
</dbReference>
<dbReference type="InterPro" id="IPR049560">
    <property type="entry name" value="MeTrfase_RsmB-F_NOP2_cat"/>
</dbReference>
<gene>
    <name evidence="8" type="primary">LOC113403395</name>
</gene>
<evidence type="ECO:0000313" key="7">
    <source>
        <dbReference type="Proteomes" id="UP001652626"/>
    </source>
</evidence>
<feature type="binding site" evidence="5">
    <location>
        <position position="233"/>
    </location>
    <ligand>
        <name>S-adenosyl-L-methionine</name>
        <dbReference type="ChEBI" id="CHEBI:59789"/>
    </ligand>
</feature>
<dbReference type="PRINTS" id="PR02008">
    <property type="entry name" value="RCMTFAMILY"/>
</dbReference>
<keyword evidence="2 5" id="KW-0808">Transferase</keyword>
<dbReference type="InterPro" id="IPR015947">
    <property type="entry name" value="PUA-like_sf"/>
</dbReference>
<feature type="binding site" evidence="5">
    <location>
        <position position="260"/>
    </location>
    <ligand>
        <name>S-adenosyl-L-methionine</name>
        <dbReference type="ChEBI" id="CHEBI:59789"/>
    </ligand>
</feature>
<feature type="domain" description="SAM-dependent MTase RsmB/NOP-type" evidence="6">
    <location>
        <begin position="111"/>
        <end position="419"/>
    </location>
</feature>
<name>A0A8B8IVN7_VANTA</name>
<dbReference type="CDD" id="cd21150">
    <property type="entry name" value="PUA_NSun6-like"/>
    <property type="match status" value="1"/>
</dbReference>
<dbReference type="OrthoDB" id="260824at2759"/>
<dbReference type="Gene3D" id="3.40.50.150">
    <property type="entry name" value="Vaccinia Virus protein VP39"/>
    <property type="match status" value="1"/>
</dbReference>
<dbReference type="GO" id="GO:0008173">
    <property type="term" value="F:RNA methyltransferase activity"/>
    <property type="evidence" value="ECO:0007669"/>
    <property type="project" value="InterPro"/>
</dbReference>
<dbReference type="GO" id="GO:0003723">
    <property type="term" value="F:RNA binding"/>
    <property type="evidence" value="ECO:0007669"/>
    <property type="project" value="UniProtKB-UniRule"/>
</dbReference>
<dbReference type="Proteomes" id="UP001652626">
    <property type="component" value="Chromosome 13"/>
</dbReference>
<sequence>MTQNDSLKNWLLEPPKYTIFRINKLMELDIVNLQNYLEEQRKELNTNSIPKYYFLKPDCLVIEQWPTTLSFEKSKNEVIVDPLCAAAVLRGAHVYAPGVLGLPTNCDINERIDIYGSMDGQCKRGHKVKYDGNKQYVGTGFLKMLRYHLFDKAVQPSGIAIQTLLPASRLPVLNETIFSKGQVLLQNLPSIIAGWVVNAQPYEFILDMCAAPGNKTTHLAEMSNNKAVIIAIDKTIQKCAKIQQTCNKQGATCVKAYAYDSTKIHSGDDNNNNIMEPPFCSNSFNKILLDAPCSGLGQRPQLNNIISPKMLQSYKFVQRKLFDAAVKILEINGKLIYSTCTVTVDENEGMVAWALEKFPCLKLIPAEPLYGGPGLPNVGLSDKERLMVQRFGPEDDELRPVEDIYKNTIGFFIAAFVKTKDHNS</sequence>
<dbReference type="PROSITE" id="PS51686">
    <property type="entry name" value="SAM_MT_RSMB_NOP"/>
    <property type="match status" value="1"/>
</dbReference>
<dbReference type="GO" id="GO:0001510">
    <property type="term" value="P:RNA methylation"/>
    <property type="evidence" value="ECO:0007669"/>
    <property type="project" value="InterPro"/>
</dbReference>
<feature type="active site" description="Nucleophile" evidence="5">
    <location>
        <position position="340"/>
    </location>
</feature>
<dbReference type="InterPro" id="IPR001678">
    <property type="entry name" value="MeTrfase_RsmB-F_NOP2_dom"/>
</dbReference>
<proteinExistence type="inferred from homology"/>
<accession>A0A8B8IVN7</accession>
<keyword evidence="4 5" id="KW-0694">RNA-binding</keyword>
<evidence type="ECO:0000256" key="5">
    <source>
        <dbReference type="PROSITE-ProRule" id="PRU01023"/>
    </source>
</evidence>
<dbReference type="AlphaFoldDB" id="A0A8B8IVN7"/>
<dbReference type="OMA" id="YQGAMLY"/>
<dbReference type="PANTHER" id="PTHR22807">
    <property type="entry name" value="NOP2 YEAST -RELATED NOL1/NOP2/FMU SUN DOMAIN-CONTAINING"/>
    <property type="match status" value="1"/>
</dbReference>
<reference evidence="8" key="1">
    <citation type="submission" date="2025-08" db="UniProtKB">
        <authorList>
            <consortium name="RefSeq"/>
        </authorList>
    </citation>
    <scope>IDENTIFICATION</scope>
    <source>
        <tissue evidence="8">Whole body</tissue>
    </source>
</reference>
<evidence type="ECO:0000256" key="1">
    <source>
        <dbReference type="ARBA" id="ARBA00022603"/>
    </source>
</evidence>
<dbReference type="RefSeq" id="XP_026499726.2">
    <property type="nucleotide sequence ID" value="XM_026643941.2"/>
</dbReference>
<evidence type="ECO:0000256" key="3">
    <source>
        <dbReference type="ARBA" id="ARBA00022691"/>
    </source>
</evidence>
<evidence type="ECO:0000259" key="6">
    <source>
        <dbReference type="PROSITE" id="PS51686"/>
    </source>
</evidence>
<protein>
    <submittedName>
        <fullName evidence="8">tRNA (Cytosine(72)-C(5))-methyltransferase NSUN6</fullName>
    </submittedName>
</protein>
<evidence type="ECO:0000256" key="4">
    <source>
        <dbReference type="ARBA" id="ARBA00022884"/>
    </source>
</evidence>
<evidence type="ECO:0000256" key="2">
    <source>
        <dbReference type="ARBA" id="ARBA00022679"/>
    </source>
</evidence>
<evidence type="ECO:0000313" key="8">
    <source>
        <dbReference type="RefSeq" id="XP_026499726.2"/>
    </source>
</evidence>
<dbReference type="SUPFAM" id="SSF53335">
    <property type="entry name" value="S-adenosyl-L-methionine-dependent methyltransferases"/>
    <property type="match status" value="1"/>
</dbReference>
<dbReference type="GeneID" id="113403395"/>
<organism evidence="7 8">
    <name type="scientific">Vanessa tameamea</name>
    <name type="common">Kamehameha butterfly</name>
    <dbReference type="NCBI Taxonomy" id="334116"/>
    <lineage>
        <taxon>Eukaryota</taxon>
        <taxon>Metazoa</taxon>
        <taxon>Ecdysozoa</taxon>
        <taxon>Arthropoda</taxon>
        <taxon>Hexapoda</taxon>
        <taxon>Insecta</taxon>
        <taxon>Pterygota</taxon>
        <taxon>Neoptera</taxon>
        <taxon>Endopterygota</taxon>
        <taxon>Lepidoptera</taxon>
        <taxon>Glossata</taxon>
        <taxon>Ditrysia</taxon>
        <taxon>Papilionoidea</taxon>
        <taxon>Nymphalidae</taxon>
        <taxon>Nymphalinae</taxon>
        <taxon>Vanessa</taxon>
    </lineage>
</organism>
<feature type="binding site" evidence="5">
    <location>
        <begin position="209"/>
        <end position="215"/>
    </location>
    <ligand>
        <name>S-adenosyl-L-methionine</name>
        <dbReference type="ChEBI" id="CHEBI:59789"/>
    </ligand>
</feature>
<comment type="similarity">
    <text evidence="5">Belongs to the class I-like SAM-binding methyltransferase superfamily. RsmB/NOP family.</text>
</comment>